<comment type="caution">
    <text evidence="2">The sequence shown here is derived from an EMBL/GenBank/DDBJ whole genome shotgun (WGS) entry which is preliminary data.</text>
</comment>
<gene>
    <name evidence="2" type="ORF">ACJ72_03802</name>
</gene>
<reference evidence="2 3" key="1">
    <citation type="submission" date="2015-07" db="EMBL/GenBank/DDBJ databases">
        <title>Emmonsia species relationships and genome sequence.</title>
        <authorList>
            <person name="Cuomo C.A."/>
            <person name="Schwartz I.S."/>
            <person name="Kenyon C."/>
            <person name="de Hoog G.S."/>
            <person name="Govender N.P."/>
            <person name="Botha A."/>
            <person name="Moreno L."/>
            <person name="de Vries M."/>
            <person name="Munoz J.F."/>
            <person name="Stielow J.B."/>
        </authorList>
    </citation>
    <scope>NUCLEOTIDE SEQUENCE [LARGE SCALE GENOMIC DNA]</scope>
    <source>
        <strain evidence="2 3">CBS 136260</strain>
    </source>
</reference>
<feature type="transmembrane region" description="Helical" evidence="1">
    <location>
        <begin position="107"/>
        <end position="124"/>
    </location>
</feature>
<dbReference type="Proteomes" id="UP000091918">
    <property type="component" value="Unassembled WGS sequence"/>
</dbReference>
<dbReference type="EMBL" id="LGUA01000396">
    <property type="protein sequence ID" value="OAX81850.1"/>
    <property type="molecule type" value="Genomic_DNA"/>
</dbReference>
<feature type="transmembrane region" description="Helical" evidence="1">
    <location>
        <begin position="79"/>
        <end position="98"/>
    </location>
</feature>
<evidence type="ECO:0000313" key="2">
    <source>
        <dbReference type="EMBL" id="OAX81850.1"/>
    </source>
</evidence>
<keyword evidence="3" id="KW-1185">Reference proteome</keyword>
<keyword evidence="1" id="KW-0472">Membrane</keyword>
<dbReference type="AlphaFoldDB" id="A0A1B7NYJ2"/>
<protein>
    <submittedName>
        <fullName evidence="2">Uncharacterized protein</fullName>
    </submittedName>
</protein>
<accession>A0A1B7NYJ2</accession>
<proteinExistence type="predicted"/>
<feature type="transmembrane region" description="Helical" evidence="1">
    <location>
        <begin position="6"/>
        <end position="30"/>
    </location>
</feature>
<evidence type="ECO:0000313" key="3">
    <source>
        <dbReference type="Proteomes" id="UP000091918"/>
    </source>
</evidence>
<dbReference type="Pfam" id="PF14087">
    <property type="entry name" value="DUF4267"/>
    <property type="match status" value="1"/>
</dbReference>
<name>A0A1B7NYJ2_9EURO</name>
<organism evidence="2 3">
    <name type="scientific">Emergomyces africanus</name>
    <dbReference type="NCBI Taxonomy" id="1955775"/>
    <lineage>
        <taxon>Eukaryota</taxon>
        <taxon>Fungi</taxon>
        <taxon>Dikarya</taxon>
        <taxon>Ascomycota</taxon>
        <taxon>Pezizomycotina</taxon>
        <taxon>Eurotiomycetes</taxon>
        <taxon>Eurotiomycetidae</taxon>
        <taxon>Onygenales</taxon>
        <taxon>Ajellomycetaceae</taxon>
        <taxon>Emergomyces</taxon>
    </lineage>
</organism>
<keyword evidence="1" id="KW-1133">Transmembrane helix</keyword>
<dbReference type="InterPro" id="IPR025363">
    <property type="entry name" value="DUF4267"/>
</dbReference>
<evidence type="ECO:0000256" key="1">
    <source>
        <dbReference type="SAM" id="Phobius"/>
    </source>
</evidence>
<dbReference type="OrthoDB" id="2989864at2759"/>
<sequence>MTSHFTLWHIPSLLVASATTFGGLLPFFNAELAIKEFGLPPRIASSKSAQSVMVTQSARTTVIGLTLLTFYFQGKLAEIDTILVILAYLGLVDGYVCWREGIPGKAVFRALMSILIAGWGWFGMTSRL</sequence>
<keyword evidence="1" id="KW-0812">Transmembrane</keyword>